<keyword evidence="3" id="KW-1185">Reference proteome</keyword>
<feature type="domain" description="RES" evidence="1">
    <location>
        <begin position="37"/>
        <end position="182"/>
    </location>
</feature>
<dbReference type="EMBL" id="JBHRVV010000002">
    <property type="protein sequence ID" value="MFC3461518.1"/>
    <property type="molecule type" value="Genomic_DNA"/>
</dbReference>
<organism evidence="2 3">
    <name type="scientific">Massilia haematophila</name>
    <dbReference type="NCBI Taxonomy" id="457923"/>
    <lineage>
        <taxon>Bacteria</taxon>
        <taxon>Pseudomonadati</taxon>
        <taxon>Pseudomonadota</taxon>
        <taxon>Betaproteobacteria</taxon>
        <taxon>Burkholderiales</taxon>
        <taxon>Oxalobacteraceae</taxon>
        <taxon>Telluria group</taxon>
        <taxon>Massilia</taxon>
    </lineage>
</organism>
<dbReference type="Proteomes" id="UP001595665">
    <property type="component" value="Unassembled WGS sequence"/>
</dbReference>
<reference evidence="3" key="1">
    <citation type="journal article" date="2019" name="Int. J. Syst. Evol. Microbiol.">
        <title>The Global Catalogue of Microorganisms (GCM) 10K type strain sequencing project: providing services to taxonomists for standard genome sequencing and annotation.</title>
        <authorList>
            <consortium name="The Broad Institute Genomics Platform"/>
            <consortium name="The Broad Institute Genome Sequencing Center for Infectious Disease"/>
            <person name="Wu L."/>
            <person name="Ma J."/>
        </authorList>
    </citation>
    <scope>NUCLEOTIDE SEQUENCE [LARGE SCALE GENOMIC DNA]</scope>
    <source>
        <strain evidence="3">CCM 7480</strain>
    </source>
</reference>
<name>A0ABV7PTC2_9BURK</name>
<evidence type="ECO:0000313" key="2">
    <source>
        <dbReference type="EMBL" id="MFC3461518.1"/>
    </source>
</evidence>
<protein>
    <submittedName>
        <fullName evidence="2">RES domain-containing protein</fullName>
    </submittedName>
</protein>
<dbReference type="Pfam" id="PF08808">
    <property type="entry name" value="RES"/>
    <property type="match status" value="1"/>
</dbReference>
<dbReference type="InterPro" id="IPR014914">
    <property type="entry name" value="RES_dom"/>
</dbReference>
<comment type="caution">
    <text evidence="2">The sequence shown here is derived from an EMBL/GenBank/DDBJ whole genome shotgun (WGS) entry which is preliminary data.</text>
</comment>
<proteinExistence type="predicted"/>
<dbReference type="RefSeq" id="WP_379738142.1">
    <property type="nucleotide sequence ID" value="NZ_JBHRVV010000002.1"/>
</dbReference>
<accession>A0ABV7PTC2</accession>
<gene>
    <name evidence="2" type="ORF">ACFOPH_25255</name>
</gene>
<evidence type="ECO:0000313" key="3">
    <source>
        <dbReference type="Proteomes" id="UP001595665"/>
    </source>
</evidence>
<sequence>MTGTPPASPLLDCPLPPSDLHLRQIPVRILDVASFPLLRIHRSAFSPLFYNRRSSSSTVYRFDAPADEYGVLYASPEFDVCMAETLVRDAFQTWPLVLDESEIAERSISTLGIVGRTDLMLVDLTAPLFPLGGTSVISACSDYFAPNRWSKGFFDHPKDYDGLYFLSRFSNLPSVALFDRVETTVDETIKLLADPRLPDFLDRYGIALV</sequence>
<evidence type="ECO:0000259" key="1">
    <source>
        <dbReference type="Pfam" id="PF08808"/>
    </source>
</evidence>